<dbReference type="PROSITE" id="PS50931">
    <property type="entry name" value="HTH_LYSR"/>
    <property type="match status" value="1"/>
</dbReference>
<dbReference type="Gene3D" id="3.40.190.10">
    <property type="entry name" value="Periplasmic binding protein-like II"/>
    <property type="match status" value="1"/>
</dbReference>
<evidence type="ECO:0000256" key="10">
    <source>
        <dbReference type="ARBA" id="ARBA00023163"/>
    </source>
</evidence>
<dbReference type="SUPFAM" id="SSF46785">
    <property type="entry name" value="Winged helix' DNA-binding domain"/>
    <property type="match status" value="1"/>
</dbReference>
<keyword evidence="5" id="KW-0678">Repressor</keyword>
<dbReference type="InterPro" id="IPR005119">
    <property type="entry name" value="LysR_subst-bd"/>
</dbReference>
<keyword evidence="7" id="KW-0805">Transcription regulation</keyword>
<dbReference type="Pfam" id="PF00126">
    <property type="entry name" value="HTH_1"/>
    <property type="match status" value="1"/>
</dbReference>
<dbReference type="PANTHER" id="PTHR30126">
    <property type="entry name" value="HTH-TYPE TRANSCRIPTIONAL REGULATOR"/>
    <property type="match status" value="1"/>
</dbReference>
<evidence type="ECO:0000256" key="3">
    <source>
        <dbReference type="ARBA" id="ARBA00019365"/>
    </source>
</evidence>
<evidence type="ECO:0000313" key="13">
    <source>
        <dbReference type="EMBL" id="MFC3103595.1"/>
    </source>
</evidence>
<dbReference type="RefSeq" id="WP_380687769.1">
    <property type="nucleotide sequence ID" value="NZ_JBHRSS010000003.1"/>
</dbReference>
<keyword evidence="11" id="KW-0486">Methionine biosynthesis</keyword>
<evidence type="ECO:0000256" key="6">
    <source>
        <dbReference type="ARBA" id="ARBA00022605"/>
    </source>
</evidence>
<evidence type="ECO:0000256" key="2">
    <source>
        <dbReference type="ARBA" id="ARBA00009437"/>
    </source>
</evidence>
<keyword evidence="6" id="KW-0028">Amino-acid biosynthesis</keyword>
<evidence type="ECO:0000256" key="5">
    <source>
        <dbReference type="ARBA" id="ARBA00022491"/>
    </source>
</evidence>
<sequence length="306" mass="33950">MIERVHLNILRQIERDGSLTAAARSLHLTQSALSHAIKKLETQSGARIWVREGRRVQLTAAGQHLLQAAERLLPQLERVDSVLADYASGEQGALRIGMECHPCYQWLLKVVKPYLHAWPGVDLDVIQQFRFGGMAALFNHDIDILVTPDPLEKSGVVFEPVFDYEQVLVVARDHPLAQRAYVNAADLGNQVLLSYPVDPTRLDIFTELLGPARAAPRKHKTIESTDIMLQMVAAGRGVAALPRWLVDEYAQRLPITAVRLGKRGIPKQIHLGVRGPDLELRPVAGFLELAASVSGDPKTTLQMTIR</sequence>
<keyword evidence="10" id="KW-0804">Transcription</keyword>
<dbReference type="CDD" id="cd08441">
    <property type="entry name" value="PBP2_MetR"/>
    <property type="match status" value="1"/>
</dbReference>
<keyword evidence="8" id="KW-0238">DNA-binding</keyword>
<evidence type="ECO:0000259" key="12">
    <source>
        <dbReference type="PROSITE" id="PS50931"/>
    </source>
</evidence>
<dbReference type="InterPro" id="IPR000847">
    <property type="entry name" value="LysR_HTH_N"/>
</dbReference>
<dbReference type="EMBL" id="JBHRSS010000003">
    <property type="protein sequence ID" value="MFC3103595.1"/>
    <property type="molecule type" value="Genomic_DNA"/>
</dbReference>
<evidence type="ECO:0000256" key="11">
    <source>
        <dbReference type="ARBA" id="ARBA00023167"/>
    </source>
</evidence>
<dbReference type="InterPro" id="IPR036390">
    <property type="entry name" value="WH_DNA-bd_sf"/>
</dbReference>
<evidence type="ECO:0000256" key="1">
    <source>
        <dbReference type="ARBA" id="ARBA00004496"/>
    </source>
</evidence>
<dbReference type="PRINTS" id="PR00039">
    <property type="entry name" value="HTHLYSR"/>
</dbReference>
<reference evidence="14" key="1">
    <citation type="journal article" date="2019" name="Int. J. Syst. Evol. Microbiol.">
        <title>The Global Catalogue of Microorganisms (GCM) 10K type strain sequencing project: providing services to taxonomists for standard genome sequencing and annotation.</title>
        <authorList>
            <consortium name="The Broad Institute Genomics Platform"/>
            <consortium name="The Broad Institute Genome Sequencing Center for Infectious Disease"/>
            <person name="Wu L."/>
            <person name="Ma J."/>
        </authorList>
    </citation>
    <scope>NUCLEOTIDE SEQUENCE [LARGE SCALE GENOMIC DNA]</scope>
    <source>
        <strain evidence="14">KCTC 52640</strain>
    </source>
</reference>
<accession>A0ABV7ELK9</accession>
<keyword evidence="4" id="KW-0963">Cytoplasm</keyword>
<dbReference type="InterPro" id="IPR037406">
    <property type="entry name" value="MetR_PBP2"/>
</dbReference>
<proteinExistence type="inferred from homology"/>
<comment type="similarity">
    <text evidence="2">Belongs to the LysR transcriptional regulatory family.</text>
</comment>
<dbReference type="Pfam" id="PF03466">
    <property type="entry name" value="LysR_substrate"/>
    <property type="match status" value="1"/>
</dbReference>
<comment type="subcellular location">
    <subcellularLocation>
        <location evidence="1">Cytoplasm</location>
    </subcellularLocation>
</comment>
<organism evidence="13 14">
    <name type="scientific">Salinisphaera aquimarina</name>
    <dbReference type="NCBI Taxonomy" id="2094031"/>
    <lineage>
        <taxon>Bacteria</taxon>
        <taxon>Pseudomonadati</taxon>
        <taxon>Pseudomonadota</taxon>
        <taxon>Gammaproteobacteria</taxon>
        <taxon>Salinisphaerales</taxon>
        <taxon>Salinisphaeraceae</taxon>
        <taxon>Salinisphaera</taxon>
    </lineage>
</organism>
<name>A0ABV7ELK9_9GAMM</name>
<keyword evidence="14" id="KW-1185">Reference proteome</keyword>
<evidence type="ECO:0000256" key="7">
    <source>
        <dbReference type="ARBA" id="ARBA00023015"/>
    </source>
</evidence>
<dbReference type="PANTHER" id="PTHR30126:SF25">
    <property type="entry name" value="HTH-TYPE TRANSCRIPTIONAL REGULATOR METR"/>
    <property type="match status" value="1"/>
</dbReference>
<evidence type="ECO:0000313" key="14">
    <source>
        <dbReference type="Proteomes" id="UP001595462"/>
    </source>
</evidence>
<comment type="caution">
    <text evidence="13">The sequence shown here is derived from an EMBL/GenBank/DDBJ whole genome shotgun (WGS) entry which is preliminary data.</text>
</comment>
<protein>
    <recommendedName>
        <fullName evidence="3">HTH-type transcriptional regulator MetR</fullName>
    </recommendedName>
</protein>
<evidence type="ECO:0000256" key="4">
    <source>
        <dbReference type="ARBA" id="ARBA00022490"/>
    </source>
</evidence>
<dbReference type="Gene3D" id="1.10.10.10">
    <property type="entry name" value="Winged helix-like DNA-binding domain superfamily/Winged helix DNA-binding domain"/>
    <property type="match status" value="1"/>
</dbReference>
<gene>
    <name evidence="13" type="ORF">ACFOSU_06800</name>
</gene>
<dbReference type="InterPro" id="IPR036388">
    <property type="entry name" value="WH-like_DNA-bd_sf"/>
</dbReference>
<evidence type="ECO:0000256" key="8">
    <source>
        <dbReference type="ARBA" id="ARBA00023125"/>
    </source>
</evidence>
<evidence type="ECO:0000256" key="9">
    <source>
        <dbReference type="ARBA" id="ARBA00023159"/>
    </source>
</evidence>
<dbReference type="SUPFAM" id="SSF53850">
    <property type="entry name" value="Periplasmic binding protein-like II"/>
    <property type="match status" value="1"/>
</dbReference>
<keyword evidence="9" id="KW-0010">Activator</keyword>
<feature type="domain" description="HTH lysR-type" evidence="12">
    <location>
        <begin position="1"/>
        <end position="59"/>
    </location>
</feature>
<dbReference type="Proteomes" id="UP001595462">
    <property type="component" value="Unassembled WGS sequence"/>
</dbReference>